<comment type="caution">
    <text evidence="2">The sequence shown here is derived from an EMBL/GenBank/DDBJ whole genome shotgun (WGS) entry which is preliminary data.</text>
</comment>
<gene>
    <name evidence="2" type="ORF">DCAF_LOCUS7584</name>
</gene>
<dbReference type="AlphaFoldDB" id="A0AAV1R9S9"/>
<dbReference type="EMBL" id="CAWUPB010000913">
    <property type="protein sequence ID" value="CAK7329820.1"/>
    <property type="molecule type" value="Genomic_DNA"/>
</dbReference>
<dbReference type="SUPFAM" id="SSF49503">
    <property type="entry name" value="Cupredoxins"/>
    <property type="match status" value="1"/>
</dbReference>
<dbReference type="GO" id="GO:0009055">
    <property type="term" value="F:electron transfer activity"/>
    <property type="evidence" value="ECO:0007669"/>
    <property type="project" value="InterPro"/>
</dbReference>
<sequence length="124" mass="13581">MVSTALMGATSVALVAKTVQIHPERSLWVDLKIGRLVSITMIGVCKNGPFYYNDTLVFKYDPPSDTNTHPHSVYLLPDLWSFIKCDLSRAVLVANETQGGGDGFEFALNKWQPHYFACGGGKGS</sequence>
<dbReference type="Gene3D" id="2.60.40.420">
    <property type="entry name" value="Cupredoxins - blue copper proteins"/>
    <property type="match status" value="1"/>
</dbReference>
<dbReference type="PANTHER" id="PTHR34052">
    <property type="entry name" value="GLYCINE-RICH PROTEIN-LIKE"/>
    <property type="match status" value="1"/>
</dbReference>
<dbReference type="InterPro" id="IPR008972">
    <property type="entry name" value="Cupredoxin"/>
</dbReference>
<evidence type="ECO:0000313" key="3">
    <source>
        <dbReference type="Proteomes" id="UP001314170"/>
    </source>
</evidence>
<protein>
    <recommendedName>
        <fullName evidence="1">Phytocyanin domain-containing protein</fullName>
    </recommendedName>
</protein>
<dbReference type="PROSITE" id="PS51485">
    <property type="entry name" value="PHYTOCYANIN"/>
    <property type="match status" value="1"/>
</dbReference>
<evidence type="ECO:0000313" key="2">
    <source>
        <dbReference type="EMBL" id="CAK7329820.1"/>
    </source>
</evidence>
<keyword evidence="3" id="KW-1185">Reference proteome</keyword>
<evidence type="ECO:0000259" key="1">
    <source>
        <dbReference type="PROSITE" id="PS51485"/>
    </source>
</evidence>
<organism evidence="2 3">
    <name type="scientific">Dovyalis caffra</name>
    <dbReference type="NCBI Taxonomy" id="77055"/>
    <lineage>
        <taxon>Eukaryota</taxon>
        <taxon>Viridiplantae</taxon>
        <taxon>Streptophyta</taxon>
        <taxon>Embryophyta</taxon>
        <taxon>Tracheophyta</taxon>
        <taxon>Spermatophyta</taxon>
        <taxon>Magnoliopsida</taxon>
        <taxon>eudicotyledons</taxon>
        <taxon>Gunneridae</taxon>
        <taxon>Pentapetalae</taxon>
        <taxon>rosids</taxon>
        <taxon>fabids</taxon>
        <taxon>Malpighiales</taxon>
        <taxon>Salicaceae</taxon>
        <taxon>Flacourtieae</taxon>
        <taxon>Dovyalis</taxon>
    </lineage>
</organism>
<dbReference type="InterPro" id="IPR003245">
    <property type="entry name" value="Phytocyanin_dom"/>
</dbReference>
<dbReference type="PANTHER" id="PTHR34052:SF1">
    <property type="entry name" value="OS06G0216700 PROTEIN"/>
    <property type="match status" value="1"/>
</dbReference>
<reference evidence="2 3" key="1">
    <citation type="submission" date="2024-01" db="EMBL/GenBank/DDBJ databases">
        <authorList>
            <person name="Waweru B."/>
        </authorList>
    </citation>
    <scope>NUCLEOTIDE SEQUENCE [LARGE SCALE GENOMIC DNA]</scope>
</reference>
<name>A0AAV1R9S9_9ROSI</name>
<feature type="domain" description="Phytocyanin" evidence="1">
    <location>
        <begin position="29"/>
        <end position="124"/>
    </location>
</feature>
<accession>A0AAV1R9S9</accession>
<dbReference type="Proteomes" id="UP001314170">
    <property type="component" value="Unassembled WGS sequence"/>
</dbReference>
<proteinExistence type="predicted"/>